<evidence type="ECO:0000313" key="3">
    <source>
        <dbReference type="Proteomes" id="UP000694402"/>
    </source>
</evidence>
<dbReference type="GO" id="GO:0031398">
    <property type="term" value="P:positive regulation of protein ubiquitination"/>
    <property type="evidence" value="ECO:0007669"/>
    <property type="project" value="TreeGrafter"/>
</dbReference>
<proteinExistence type="predicted"/>
<dbReference type="InterPro" id="IPR036047">
    <property type="entry name" value="F-box-like_dom_sf"/>
</dbReference>
<evidence type="ECO:0000259" key="1">
    <source>
        <dbReference type="PROSITE" id="PS50181"/>
    </source>
</evidence>
<feature type="domain" description="F-box" evidence="1">
    <location>
        <begin position="43"/>
        <end position="89"/>
    </location>
</feature>
<dbReference type="SMART" id="SM00256">
    <property type="entry name" value="FBOX"/>
    <property type="match status" value="1"/>
</dbReference>
<organism evidence="2 3">
    <name type="scientific">Oncorhynchus tshawytscha</name>
    <name type="common">Chinook salmon</name>
    <name type="synonym">Salmo tshawytscha</name>
    <dbReference type="NCBI Taxonomy" id="74940"/>
    <lineage>
        <taxon>Eukaryota</taxon>
        <taxon>Metazoa</taxon>
        <taxon>Chordata</taxon>
        <taxon>Craniata</taxon>
        <taxon>Vertebrata</taxon>
        <taxon>Euteleostomi</taxon>
        <taxon>Actinopterygii</taxon>
        <taxon>Neopterygii</taxon>
        <taxon>Teleostei</taxon>
        <taxon>Protacanthopterygii</taxon>
        <taxon>Salmoniformes</taxon>
        <taxon>Salmonidae</taxon>
        <taxon>Salmoninae</taxon>
        <taxon>Oncorhynchus</taxon>
    </lineage>
</organism>
<dbReference type="SUPFAM" id="SSF81383">
    <property type="entry name" value="F-box domain"/>
    <property type="match status" value="1"/>
</dbReference>
<accession>A0A8C8D062</accession>
<keyword evidence="3" id="KW-1185">Reference proteome</keyword>
<dbReference type="InterPro" id="IPR001810">
    <property type="entry name" value="F-box_dom"/>
</dbReference>
<dbReference type="GeneTree" id="ENSGT00390000017718"/>
<protein>
    <recommendedName>
        <fullName evidence="1">F-box domain-containing protein</fullName>
    </recommendedName>
</protein>
<dbReference type="InterPro" id="IPR032675">
    <property type="entry name" value="LRR_dom_sf"/>
</dbReference>
<name>A0A8C8D062_ONCTS</name>
<dbReference type="Gene3D" id="1.20.1280.50">
    <property type="match status" value="1"/>
</dbReference>
<dbReference type="PANTHER" id="PTHR20933">
    <property type="entry name" value="F-BOX ONLY PROTEIN 33"/>
    <property type="match status" value="1"/>
</dbReference>
<reference evidence="2" key="1">
    <citation type="submission" date="2025-08" db="UniProtKB">
        <authorList>
            <consortium name="Ensembl"/>
        </authorList>
    </citation>
    <scope>IDENTIFICATION</scope>
</reference>
<dbReference type="Proteomes" id="UP000694402">
    <property type="component" value="Unassembled WGS sequence"/>
</dbReference>
<dbReference type="Ensembl" id="ENSOTST00005021063.2">
    <property type="protein sequence ID" value="ENSOTSP00005019368.2"/>
    <property type="gene ID" value="ENSOTSG00005009425.2"/>
</dbReference>
<sequence length="534" mass="59462">MLFVFHTESSGTVPLSHNLTTVIFTLLFANNSLVACAMALCGGVGAMALPSELIVHIFSFLSDRDKLRASSVCSRWRECLFYPSLWMELKLRVGGGSNGGGYGSEQTPRLDFLMRKFGSFVRELQLEFAPVEGYLRPLNGVEGRMESVESDPQFPGRWKEAIITYLDQVLCVLGCIRNNSSLLSRSRNLQKLSLYGDTCILQDEGILDSAYLNQVDQGGVKIKEIQQLLVEVLSNSRQMKWLSSAFMLGVVTPCSLASLSNPSAASLEHLSLLDNQLPCLSSPVELERLVHLRSLALDFCDFTSEMCRLLAGGHRAPLHRLSLMVNGAALEAKPLDCTASEDDWKALVRRCANLRVYMMALDVSSQDLLRVLKPSLPLERIHLDSYSTLVTDGTLELISQQYNKTLSHFVLMRDDTGFPDLSVNRNEDPLVLLAWRCVHLSVLVIHGYTVWSHNLVAISRLRGSSLKVLAVSEESIDFDPDQGVFMEGDPVHNLVKEVSQGLGRIWHPSMDSNLVLSEPTQHFHREMQSFSLGM</sequence>
<dbReference type="AlphaFoldDB" id="A0A8C8D062"/>
<dbReference type="PANTHER" id="PTHR20933:SF3">
    <property type="entry name" value="F-BOX ONLY PROTEIN 33"/>
    <property type="match status" value="1"/>
</dbReference>
<evidence type="ECO:0000313" key="2">
    <source>
        <dbReference type="Ensembl" id="ENSOTSP00005019368.2"/>
    </source>
</evidence>
<dbReference type="PROSITE" id="PS50181">
    <property type="entry name" value="FBOX"/>
    <property type="match status" value="1"/>
</dbReference>
<reference evidence="2" key="2">
    <citation type="submission" date="2025-09" db="UniProtKB">
        <authorList>
            <consortium name="Ensembl"/>
        </authorList>
    </citation>
    <scope>IDENTIFICATION</scope>
</reference>
<dbReference type="Gene3D" id="3.80.10.10">
    <property type="entry name" value="Ribonuclease Inhibitor"/>
    <property type="match status" value="1"/>
</dbReference>
<dbReference type="CDD" id="cd22104">
    <property type="entry name" value="F-box_FBXO33"/>
    <property type="match status" value="1"/>
</dbReference>
<gene>
    <name evidence="2" type="primary">FBXO33</name>
</gene>
<dbReference type="Pfam" id="PF12937">
    <property type="entry name" value="F-box-like"/>
    <property type="match status" value="1"/>
</dbReference>